<dbReference type="AlphaFoldDB" id="A0A8J6ITD7"/>
<dbReference type="GO" id="GO:0006811">
    <property type="term" value="P:monoatomic ion transport"/>
    <property type="evidence" value="ECO:0007669"/>
    <property type="project" value="UniProtKB-KW"/>
</dbReference>
<reference evidence="11" key="1">
    <citation type="journal article" date="2018" name="Int. J. Syst. Evol. Microbiol.">
        <title>Neptunicella marina gen. nov., sp. nov., isolated from surface seawater.</title>
        <authorList>
            <person name="Liu X."/>
            <person name="Lai Q."/>
            <person name="Du Y."/>
            <person name="Zhang X."/>
            <person name="Liu Z."/>
            <person name="Sun F."/>
            <person name="Shao Z."/>
        </authorList>
    </citation>
    <scope>NUCLEOTIDE SEQUENCE</scope>
    <source>
        <strain evidence="11">S27-2</strain>
    </source>
</reference>
<sequence>MKDLTQGSIGKHLVHMSVPIAIGLLVQTLYFLVDLYFVGQLGGEAIAGVSAAGNANLIIIALTQILNVGTATLVSHAAGRKDQTDANIIFNQSLLLSALMAAITLTIGYGLSASYMQTLSQDEAIIAAGTSYLYWFLPNMALQFAVVAMSAALRGTGIVKPVMLVQLLSVLINIVLAPILIAGWGTGVAFGVAGAGMASSIAVLIGVAILLYYFVKLEHYVKVDFSLWLPQWHSLKRIFAIGFPAGAEFLLMFSYMAVIYWAIQQFGAEAQAGFGLGSRVMQALFLPAMAIAFAAPAIAGQNVGAKQGHRVRETFAKAAVFSSLIMALLTLICLWQADTFVRGFSDDPLVLAVASGFLSLICWNFVPTGLVFTCSGMFQGLGNTWPALLSSATRLLSFALPVIWLSQQETFAIEQVWWLSVITVSLQSLLSLFLLKKQMDKRLIFA</sequence>
<feature type="transmembrane region" description="Helical" evidence="10">
    <location>
        <begin position="164"/>
        <end position="184"/>
    </location>
</feature>
<feature type="transmembrane region" description="Helical" evidence="10">
    <location>
        <begin position="132"/>
        <end position="152"/>
    </location>
</feature>
<dbReference type="InterPro" id="IPR050222">
    <property type="entry name" value="MATE_MdtK"/>
</dbReference>
<feature type="transmembrane region" description="Helical" evidence="10">
    <location>
        <begin position="12"/>
        <end position="33"/>
    </location>
</feature>
<keyword evidence="7" id="KW-0406">Ion transport</keyword>
<keyword evidence="5 10" id="KW-0812">Transmembrane</keyword>
<evidence type="ECO:0000256" key="5">
    <source>
        <dbReference type="ARBA" id="ARBA00022692"/>
    </source>
</evidence>
<reference evidence="11" key="2">
    <citation type="submission" date="2020-08" db="EMBL/GenBank/DDBJ databases">
        <authorList>
            <person name="Lai Q."/>
        </authorList>
    </citation>
    <scope>NUCLEOTIDE SEQUENCE</scope>
    <source>
        <strain evidence="11">S27-2</strain>
    </source>
</reference>
<comment type="subcellular location">
    <subcellularLocation>
        <location evidence="1">Cell inner membrane</location>
        <topology evidence="1">Multi-pass membrane protein</topology>
    </subcellularLocation>
</comment>
<feature type="transmembrane region" description="Helical" evidence="10">
    <location>
        <begin position="283"/>
        <end position="303"/>
    </location>
</feature>
<protein>
    <recommendedName>
        <fullName evidence="9">Multidrug-efflux transporter</fullName>
    </recommendedName>
</protein>
<evidence type="ECO:0000256" key="10">
    <source>
        <dbReference type="SAM" id="Phobius"/>
    </source>
</evidence>
<evidence type="ECO:0000313" key="12">
    <source>
        <dbReference type="Proteomes" id="UP000601768"/>
    </source>
</evidence>
<evidence type="ECO:0000256" key="4">
    <source>
        <dbReference type="ARBA" id="ARBA00022475"/>
    </source>
</evidence>
<keyword evidence="8 10" id="KW-0472">Membrane</keyword>
<dbReference type="InterPro" id="IPR048279">
    <property type="entry name" value="MdtK-like"/>
</dbReference>
<dbReference type="GO" id="GO:0015297">
    <property type="term" value="F:antiporter activity"/>
    <property type="evidence" value="ECO:0007669"/>
    <property type="project" value="UniProtKB-KW"/>
</dbReference>
<proteinExistence type="predicted"/>
<evidence type="ECO:0000256" key="1">
    <source>
        <dbReference type="ARBA" id="ARBA00004429"/>
    </source>
</evidence>
<dbReference type="GO" id="GO:0042910">
    <property type="term" value="F:xenobiotic transmembrane transporter activity"/>
    <property type="evidence" value="ECO:0007669"/>
    <property type="project" value="InterPro"/>
</dbReference>
<gene>
    <name evidence="11" type="ORF">H8B19_05255</name>
</gene>
<dbReference type="GO" id="GO:0005886">
    <property type="term" value="C:plasma membrane"/>
    <property type="evidence" value="ECO:0007669"/>
    <property type="project" value="UniProtKB-SubCell"/>
</dbReference>
<feature type="transmembrane region" description="Helical" evidence="10">
    <location>
        <begin position="349"/>
        <end position="372"/>
    </location>
</feature>
<evidence type="ECO:0000256" key="9">
    <source>
        <dbReference type="ARBA" id="ARBA00031636"/>
    </source>
</evidence>
<keyword evidence="3" id="KW-0050">Antiport</keyword>
<feature type="transmembrane region" description="Helical" evidence="10">
    <location>
        <begin position="53"/>
        <end position="74"/>
    </location>
</feature>
<keyword evidence="12" id="KW-1185">Reference proteome</keyword>
<evidence type="ECO:0000256" key="7">
    <source>
        <dbReference type="ARBA" id="ARBA00023065"/>
    </source>
</evidence>
<dbReference type="CDD" id="cd13141">
    <property type="entry name" value="MATE_like_13"/>
    <property type="match status" value="1"/>
</dbReference>
<evidence type="ECO:0000256" key="2">
    <source>
        <dbReference type="ARBA" id="ARBA00022448"/>
    </source>
</evidence>
<keyword evidence="6 10" id="KW-1133">Transmembrane helix</keyword>
<dbReference type="Proteomes" id="UP000601768">
    <property type="component" value="Unassembled WGS sequence"/>
</dbReference>
<feature type="transmembrane region" description="Helical" evidence="10">
    <location>
        <begin position="416"/>
        <end position="435"/>
    </location>
</feature>
<organism evidence="11 12">
    <name type="scientific">Neptunicella marina</name>
    <dbReference type="NCBI Taxonomy" id="2125989"/>
    <lineage>
        <taxon>Bacteria</taxon>
        <taxon>Pseudomonadati</taxon>
        <taxon>Pseudomonadota</taxon>
        <taxon>Gammaproteobacteria</taxon>
        <taxon>Alteromonadales</taxon>
        <taxon>Alteromonadaceae</taxon>
        <taxon>Neptunicella</taxon>
    </lineage>
</organism>
<dbReference type="RefSeq" id="WP_186505748.1">
    <property type="nucleotide sequence ID" value="NZ_JACNEP010000003.1"/>
</dbReference>
<dbReference type="InterPro" id="IPR002528">
    <property type="entry name" value="MATE_fam"/>
</dbReference>
<keyword evidence="2" id="KW-0813">Transport</keyword>
<feature type="transmembrane region" description="Helical" evidence="10">
    <location>
        <begin position="238"/>
        <end position="263"/>
    </location>
</feature>
<comment type="caution">
    <text evidence="11">The sequence shown here is derived from an EMBL/GenBank/DDBJ whole genome shotgun (WGS) entry which is preliminary data.</text>
</comment>
<accession>A0A8J6ITD7</accession>
<feature type="transmembrane region" description="Helical" evidence="10">
    <location>
        <begin position="384"/>
        <end position="404"/>
    </location>
</feature>
<feature type="transmembrane region" description="Helical" evidence="10">
    <location>
        <begin position="190"/>
        <end position="215"/>
    </location>
</feature>
<keyword evidence="4" id="KW-1003">Cell membrane</keyword>
<dbReference type="PIRSF" id="PIRSF006603">
    <property type="entry name" value="DinF"/>
    <property type="match status" value="1"/>
</dbReference>
<feature type="transmembrane region" description="Helical" evidence="10">
    <location>
        <begin position="94"/>
        <end position="112"/>
    </location>
</feature>
<dbReference type="Pfam" id="PF01554">
    <property type="entry name" value="MatE"/>
    <property type="match status" value="2"/>
</dbReference>
<feature type="transmembrane region" description="Helical" evidence="10">
    <location>
        <begin position="315"/>
        <end position="337"/>
    </location>
</feature>
<dbReference type="NCBIfam" id="TIGR00797">
    <property type="entry name" value="matE"/>
    <property type="match status" value="1"/>
</dbReference>
<evidence type="ECO:0000256" key="8">
    <source>
        <dbReference type="ARBA" id="ARBA00023136"/>
    </source>
</evidence>
<evidence type="ECO:0000313" key="11">
    <source>
        <dbReference type="EMBL" id="MBC3765273.1"/>
    </source>
</evidence>
<dbReference type="PANTHER" id="PTHR43298:SF2">
    <property type="entry name" value="FMN_FAD EXPORTER YEEO-RELATED"/>
    <property type="match status" value="1"/>
</dbReference>
<evidence type="ECO:0000256" key="3">
    <source>
        <dbReference type="ARBA" id="ARBA00022449"/>
    </source>
</evidence>
<dbReference type="EMBL" id="JACNEP010000003">
    <property type="protein sequence ID" value="MBC3765273.1"/>
    <property type="molecule type" value="Genomic_DNA"/>
</dbReference>
<name>A0A8J6ITD7_9ALTE</name>
<evidence type="ECO:0000256" key="6">
    <source>
        <dbReference type="ARBA" id="ARBA00022989"/>
    </source>
</evidence>
<dbReference type="PANTHER" id="PTHR43298">
    <property type="entry name" value="MULTIDRUG RESISTANCE PROTEIN NORM-RELATED"/>
    <property type="match status" value="1"/>
</dbReference>